<dbReference type="EMBL" id="KX648391">
    <property type="protein sequence ID" value="AOT25786.1"/>
    <property type="molecule type" value="Genomic_DNA"/>
</dbReference>
<gene>
    <name evidence="1" type="ORF">SEA_TORTELLINI_41</name>
</gene>
<evidence type="ECO:0000313" key="2">
    <source>
        <dbReference type="Proteomes" id="UP000222614"/>
    </source>
</evidence>
<dbReference type="Proteomes" id="UP000222614">
    <property type="component" value="Segment"/>
</dbReference>
<name>A0A1D8EX31_9CAUD</name>
<protein>
    <submittedName>
        <fullName evidence="1">Excise</fullName>
    </submittedName>
</protein>
<accession>A0A1D8EX31</accession>
<proteinExistence type="predicted"/>
<reference evidence="2" key="1">
    <citation type="submission" date="2016-08" db="EMBL/GenBank/DDBJ databases">
        <authorList>
            <person name="Seilhamer J.J."/>
        </authorList>
    </citation>
    <scope>NUCLEOTIDE SEQUENCE [LARGE SCALE GENOMIC DNA]</scope>
</reference>
<evidence type="ECO:0000313" key="1">
    <source>
        <dbReference type="EMBL" id="AOT25786.1"/>
    </source>
</evidence>
<keyword evidence="2" id="KW-1185">Reference proteome</keyword>
<sequence>MSDNWLNNWQSTAAKLGGISRAKVFQLWKSGALGSVVLGTRRFSTDEQIANFIASLPTSTPGQGAV</sequence>
<organism evidence="1 2">
    <name type="scientific">Mycobacterium phage Tortellini</name>
    <dbReference type="NCBI Taxonomy" id="1897497"/>
    <lineage>
        <taxon>Viruses</taxon>
        <taxon>Duplodnaviria</taxon>
        <taxon>Heunggongvirae</taxon>
        <taxon>Uroviricota</taxon>
        <taxon>Caudoviricetes</taxon>
        <taxon>Pclasvirinae</taxon>
        <taxon>Tortellinivirus</taxon>
        <taxon>Tortellinivirus tortellini</taxon>
        <taxon>Mycobacterium virus Tortellini</taxon>
    </lineage>
</organism>